<evidence type="ECO:0000259" key="2">
    <source>
        <dbReference type="Pfam" id="PF07883"/>
    </source>
</evidence>
<proteinExistence type="predicted"/>
<evidence type="ECO:0000313" key="5">
    <source>
        <dbReference type="Proteomes" id="UP000247612"/>
    </source>
</evidence>
<reference evidence="3" key="2">
    <citation type="submission" date="2022-03" db="EMBL/GenBank/DDBJ databases">
        <title>First case of bacteraemia caused by Dielma fastidiosa in a patient hospitalised with diverticulitis.</title>
        <authorList>
            <person name="Forman-Ankjaer B."/>
            <person name="Hvid-Jensen F."/>
            <person name="Kobel C.M."/>
            <person name="Greve T."/>
        </authorList>
    </citation>
    <scope>NUCLEOTIDE SEQUENCE</scope>
    <source>
        <strain evidence="3">AUH_DF_2021</strain>
    </source>
</reference>
<dbReference type="InterPro" id="IPR011051">
    <property type="entry name" value="RmlC_Cupin_sf"/>
</dbReference>
<dbReference type="STRING" id="1034346.GCA_000313565_00635"/>
<dbReference type="EMBL" id="JALDAW010000023">
    <property type="protein sequence ID" value="MDY5169445.1"/>
    <property type="molecule type" value="Genomic_DNA"/>
</dbReference>
<protein>
    <submittedName>
        <fullName evidence="3">Cupin domain-containing protein</fullName>
    </submittedName>
</protein>
<name>A0A318KP17_9FIRM</name>
<sequence length="111" mass="12525">MNQRKIEIYEKRAGGIGTIQIERLMNDKQLDGKAKMYAQVTIDPHSSIGVHEHIDDTESYYILSGSGIYTDNDLTYPVKPGDLVFCDANNRHGLENPTDEPLIFMALILNK</sequence>
<comment type="caution">
    <text evidence="4">The sequence shown here is derived from an EMBL/GenBank/DDBJ whole genome shotgun (WGS) entry which is preliminary data.</text>
</comment>
<evidence type="ECO:0000313" key="3">
    <source>
        <dbReference type="EMBL" id="MDY5169445.1"/>
    </source>
</evidence>
<accession>A0A318KP17</accession>
<reference evidence="4 5" key="1">
    <citation type="submission" date="2018-05" db="EMBL/GenBank/DDBJ databases">
        <title>Genomic Encyclopedia of Type Strains, Phase IV (KMG-IV): sequencing the most valuable type-strain genomes for metagenomic binning, comparative biology and taxonomic classification.</title>
        <authorList>
            <person name="Goeker M."/>
        </authorList>
    </citation>
    <scope>NUCLEOTIDE SEQUENCE [LARGE SCALE GENOMIC DNA]</scope>
    <source>
        <strain evidence="4 5">JC118</strain>
    </source>
</reference>
<dbReference type="GeneID" id="94440125"/>
<dbReference type="Proteomes" id="UP001276902">
    <property type="component" value="Unassembled WGS sequence"/>
</dbReference>
<dbReference type="CDD" id="cd02221">
    <property type="entry name" value="cupin_TM1287-like"/>
    <property type="match status" value="1"/>
</dbReference>
<dbReference type="Gene3D" id="2.60.120.10">
    <property type="entry name" value="Jelly Rolls"/>
    <property type="match status" value="1"/>
</dbReference>
<dbReference type="PANTHER" id="PTHR35848:SF6">
    <property type="entry name" value="CUPIN TYPE-2 DOMAIN-CONTAINING PROTEIN"/>
    <property type="match status" value="1"/>
</dbReference>
<dbReference type="Proteomes" id="UP000247612">
    <property type="component" value="Unassembled WGS sequence"/>
</dbReference>
<dbReference type="InterPro" id="IPR051610">
    <property type="entry name" value="GPI/OXD"/>
</dbReference>
<keyword evidence="1" id="KW-0479">Metal-binding</keyword>
<evidence type="ECO:0000256" key="1">
    <source>
        <dbReference type="ARBA" id="ARBA00022723"/>
    </source>
</evidence>
<dbReference type="InterPro" id="IPR013096">
    <property type="entry name" value="Cupin_2"/>
</dbReference>
<dbReference type="InterPro" id="IPR014710">
    <property type="entry name" value="RmlC-like_jellyroll"/>
</dbReference>
<feature type="domain" description="Cupin type-2" evidence="2">
    <location>
        <begin position="40"/>
        <end position="106"/>
    </location>
</feature>
<evidence type="ECO:0000313" key="4">
    <source>
        <dbReference type="EMBL" id="PXX79571.1"/>
    </source>
</evidence>
<dbReference type="EMBL" id="QJKH01000005">
    <property type="protein sequence ID" value="PXX79571.1"/>
    <property type="molecule type" value="Genomic_DNA"/>
</dbReference>
<gene>
    <name evidence="4" type="ORF">DES51_10541</name>
    <name evidence="3" type="ORF">MQE39_15090</name>
</gene>
<dbReference type="AlphaFoldDB" id="A0A318KP17"/>
<dbReference type="Pfam" id="PF07883">
    <property type="entry name" value="Cupin_2"/>
    <property type="match status" value="1"/>
</dbReference>
<organism evidence="4 5">
    <name type="scientific">Dielma fastidiosa</name>
    <dbReference type="NCBI Taxonomy" id="1034346"/>
    <lineage>
        <taxon>Bacteria</taxon>
        <taxon>Bacillati</taxon>
        <taxon>Bacillota</taxon>
        <taxon>Erysipelotrichia</taxon>
        <taxon>Erysipelotrichales</taxon>
        <taxon>Erysipelotrichaceae</taxon>
        <taxon>Dielma</taxon>
    </lineage>
</organism>
<dbReference type="OrthoDB" id="9797047at2"/>
<dbReference type="PANTHER" id="PTHR35848">
    <property type="entry name" value="OXALATE-BINDING PROTEIN"/>
    <property type="match status" value="1"/>
</dbReference>
<keyword evidence="5" id="KW-1185">Reference proteome</keyword>
<dbReference type="SUPFAM" id="SSF51182">
    <property type="entry name" value="RmlC-like cupins"/>
    <property type="match status" value="1"/>
</dbReference>
<dbReference type="RefSeq" id="WP_022936942.1">
    <property type="nucleotide sequence ID" value="NZ_BAABZA010000001.1"/>
</dbReference>
<dbReference type="GO" id="GO:0046872">
    <property type="term" value="F:metal ion binding"/>
    <property type="evidence" value="ECO:0007669"/>
    <property type="project" value="UniProtKB-KW"/>
</dbReference>